<dbReference type="PANTHER" id="PTHR37542">
    <property type="entry name" value="HELO DOMAIN-CONTAINING PROTEIN-RELATED"/>
    <property type="match status" value="1"/>
</dbReference>
<comment type="caution">
    <text evidence="2">The sequence shown here is derived from an EMBL/GenBank/DDBJ whole genome shotgun (WGS) entry which is preliminary data.</text>
</comment>
<dbReference type="Pfam" id="PF24476">
    <property type="entry name" value="DUF7580"/>
    <property type="match status" value="1"/>
</dbReference>
<organism evidence="2 3">
    <name type="scientific">Clonostachys byssicola</name>
    <dbReference type="NCBI Taxonomy" id="160290"/>
    <lineage>
        <taxon>Eukaryota</taxon>
        <taxon>Fungi</taxon>
        <taxon>Dikarya</taxon>
        <taxon>Ascomycota</taxon>
        <taxon>Pezizomycotina</taxon>
        <taxon>Sordariomycetes</taxon>
        <taxon>Hypocreomycetidae</taxon>
        <taxon>Hypocreales</taxon>
        <taxon>Bionectriaceae</taxon>
        <taxon>Clonostachys</taxon>
    </lineage>
</organism>
<feature type="domain" description="DUF7580" evidence="1">
    <location>
        <begin position="486"/>
        <end position="693"/>
    </location>
</feature>
<dbReference type="PANTHER" id="PTHR37542:SF3">
    <property type="entry name" value="PRION-INHIBITION AND PROPAGATION HELO DOMAIN-CONTAINING PROTEIN"/>
    <property type="match status" value="1"/>
</dbReference>
<reference evidence="2 3" key="2">
    <citation type="submission" date="2021-10" db="EMBL/GenBank/DDBJ databases">
        <authorList>
            <person name="Piombo E."/>
        </authorList>
    </citation>
    <scope>NUCLEOTIDE SEQUENCE [LARGE SCALE GENOMIC DNA]</scope>
</reference>
<dbReference type="InterPro" id="IPR056002">
    <property type="entry name" value="DUF7580"/>
</dbReference>
<reference evidence="3" key="1">
    <citation type="submission" date="2019-06" db="EMBL/GenBank/DDBJ databases">
        <authorList>
            <person name="Broberg M."/>
        </authorList>
    </citation>
    <scope>NUCLEOTIDE SEQUENCE [LARGE SCALE GENOMIC DNA]</scope>
</reference>
<evidence type="ECO:0000313" key="2">
    <source>
        <dbReference type="EMBL" id="CAG9981791.1"/>
    </source>
</evidence>
<dbReference type="OrthoDB" id="1911848at2759"/>
<protein>
    <recommendedName>
        <fullName evidence="1">DUF7580 domain-containing protein</fullName>
    </recommendedName>
</protein>
<evidence type="ECO:0000313" key="3">
    <source>
        <dbReference type="Proteomes" id="UP000754883"/>
    </source>
</evidence>
<dbReference type="AlphaFoldDB" id="A0A9N9XXL7"/>
<dbReference type="EMBL" id="CABFNO020001327">
    <property type="protein sequence ID" value="CAG9981791.1"/>
    <property type="molecule type" value="Genomic_DNA"/>
</dbReference>
<keyword evidence="3" id="KW-1185">Reference proteome</keyword>
<proteinExistence type="predicted"/>
<evidence type="ECO:0000259" key="1">
    <source>
        <dbReference type="Pfam" id="PF24476"/>
    </source>
</evidence>
<gene>
    <name evidence="2" type="ORF">CBYS24578_00017415</name>
</gene>
<dbReference type="SUPFAM" id="SSF56112">
    <property type="entry name" value="Protein kinase-like (PK-like)"/>
    <property type="match status" value="1"/>
</dbReference>
<name>A0A9N9XXL7_9HYPO</name>
<accession>A0A9N9XXL7</accession>
<dbReference type="InterPro" id="IPR011009">
    <property type="entry name" value="Kinase-like_dom_sf"/>
</dbReference>
<dbReference type="Proteomes" id="UP000754883">
    <property type="component" value="Unassembled WGS sequence"/>
</dbReference>
<sequence>MEPGSSPNYVDQLNKGLKALCHGYTSVSVLVLYWQDGDEGYKKEGQAVRQLFEELFHYSVTEFAIPTEKSIFHLRATISQKIMDLAEPSLLIIHYGGHGDRDDDKHSNQECRSVWAAHQSGGPTLDWWRIQDEIKNCESDKMLLLDCCYAAQAARDRDTANGKFEILAAAAMGVKTPAPGDSSFTQILIKEMESTVRRDGFIVAKDLHGQLCHRSRKLYTTPVHIRLQPGKKLIRLSPLSANTALDEGNEAVSPFLKIIIKMREELNYESTVEMAEWLKDAPRNVSGLKVLEKTEFIEKAVHNVNQGSKEFTKQLRPGAKEEIGHAWSKIVALVNQHHESFIGGIEDEDKEKRRRVFDLVKRLDAENNYVVDLVERHILTAPNIDEPDVLQGAVQDDTMQSLGISDQLHMRCIISSASRPCEPEPSRSSRGQIGEDMHFEIKHYGSYIDPREKPGLEERARRLSELLKAPKDAGFRTLHCTGYENEELTHQYRFSFSIPEKFHGFQKMSLNDVIVSAKGKRRPSLNDRLRIAHILARAVQKWHIVGWVHQGISSHDIIFFRDKTTKKIDYSEPFLHGFEFARPDSDPSIGVGRALDDIKFNIFRHPERQGTARKGHQKKHDLYSLGVVLLEIGLWQDARDIVRSKPGVTLTAADLQTMLQKDCRDRLAHFIGTSYQAVVDICLSSDFGVDVDDTHGSYLAKAFQAKVVDELAKGVTFLY</sequence>
<dbReference type="Gene3D" id="1.10.510.10">
    <property type="entry name" value="Transferase(Phosphotransferase) domain 1"/>
    <property type="match status" value="1"/>
</dbReference>